<dbReference type="Pfam" id="PF02357">
    <property type="entry name" value="NusG"/>
    <property type="match status" value="1"/>
</dbReference>
<dbReference type="SMART" id="SM00738">
    <property type="entry name" value="NGN"/>
    <property type="match status" value="1"/>
</dbReference>
<evidence type="ECO:0000256" key="1">
    <source>
        <dbReference type="ARBA" id="ARBA00022814"/>
    </source>
</evidence>
<organism evidence="6 7">
    <name type="scientific">Sharpea azabuensis</name>
    <dbReference type="NCBI Taxonomy" id="322505"/>
    <lineage>
        <taxon>Bacteria</taxon>
        <taxon>Bacillati</taxon>
        <taxon>Bacillota</taxon>
        <taxon>Erysipelotrichia</taxon>
        <taxon>Erysipelotrichales</taxon>
        <taxon>Coprobacillaceae</taxon>
        <taxon>Sharpea</taxon>
    </lineage>
</organism>
<dbReference type="SUPFAM" id="SSF50104">
    <property type="entry name" value="Translation proteins SH3-like domain"/>
    <property type="match status" value="1"/>
</dbReference>
<evidence type="ECO:0000259" key="4">
    <source>
        <dbReference type="SMART" id="SM00738"/>
    </source>
</evidence>
<dbReference type="AlphaFoldDB" id="A0A1H6WA57"/>
<dbReference type="Gene3D" id="2.30.30.30">
    <property type="match status" value="1"/>
</dbReference>
<dbReference type="InterPro" id="IPR043425">
    <property type="entry name" value="NusG-like"/>
</dbReference>
<dbReference type="PANTHER" id="PTHR30265">
    <property type="entry name" value="RHO-INTERACTING TRANSCRIPTION TERMINATION FACTOR NUSG"/>
    <property type="match status" value="1"/>
</dbReference>
<feature type="domain" description="KOW" evidence="5">
    <location>
        <begin position="118"/>
        <end position="145"/>
    </location>
</feature>
<dbReference type="NCBIfam" id="NF033641">
    <property type="entry name" value="antiterm_LoaP"/>
    <property type="match status" value="1"/>
</dbReference>
<dbReference type="EMBL" id="FNYK01000062">
    <property type="protein sequence ID" value="SEJ13911.1"/>
    <property type="molecule type" value="Genomic_DNA"/>
</dbReference>
<protein>
    <submittedName>
        <fullName evidence="6">Transcriptional antiterminator NusG</fullName>
    </submittedName>
</protein>
<dbReference type="InterPro" id="IPR047663">
    <property type="entry name" value="Transcription_antiterm_LoaP"/>
</dbReference>
<dbReference type="OrthoDB" id="1681764at2"/>
<dbReference type="Proteomes" id="UP000183028">
    <property type="component" value="Unassembled WGS sequence"/>
</dbReference>
<sequence>MYKNWYAVQVRTGKEDKFVEWCEKKIDHQAYKDIFIPKVMMAKKYQGKWHDEKRVLFPGYVFVISDTPEKLFQELKKIPDLTKMLGEYKGEIFPIYSKEVQYLLKYDQQGHVVKMSTGYIEGDHIIITDGPLKGYEALIKKIDRHKRLAFIEINLLNQPNIIKVGLEIISKQ</sequence>
<feature type="domain" description="NusG-like N-terminal" evidence="4">
    <location>
        <begin position="2"/>
        <end position="107"/>
    </location>
</feature>
<dbReference type="InterPro" id="IPR008991">
    <property type="entry name" value="Translation_prot_SH3-like_sf"/>
</dbReference>
<keyword evidence="2" id="KW-0805">Transcription regulation</keyword>
<dbReference type="SUPFAM" id="SSF82679">
    <property type="entry name" value="N-utilization substance G protein NusG, N-terminal domain"/>
    <property type="match status" value="1"/>
</dbReference>
<evidence type="ECO:0000313" key="6">
    <source>
        <dbReference type="EMBL" id="SEJ13911.1"/>
    </source>
</evidence>
<dbReference type="eggNOG" id="COG0250">
    <property type="taxonomic scope" value="Bacteria"/>
</dbReference>
<dbReference type="Gene3D" id="3.30.70.940">
    <property type="entry name" value="NusG, N-terminal domain"/>
    <property type="match status" value="1"/>
</dbReference>
<evidence type="ECO:0000256" key="3">
    <source>
        <dbReference type="ARBA" id="ARBA00023163"/>
    </source>
</evidence>
<dbReference type="RefSeq" id="WP_033163370.1">
    <property type="nucleotide sequence ID" value="NZ_FNYK01000062.1"/>
</dbReference>
<dbReference type="InterPro" id="IPR006645">
    <property type="entry name" value="NGN-like_dom"/>
</dbReference>
<reference evidence="7" key="1">
    <citation type="submission" date="2016-10" db="EMBL/GenBank/DDBJ databases">
        <authorList>
            <person name="Varghese N."/>
            <person name="Submissions S."/>
        </authorList>
    </citation>
    <scope>NUCLEOTIDE SEQUENCE [LARGE SCALE GENOMIC DNA]</scope>
    <source>
        <strain evidence="7">DSM 20406</strain>
    </source>
</reference>
<dbReference type="Pfam" id="PF00467">
    <property type="entry name" value="KOW"/>
    <property type="match status" value="1"/>
</dbReference>
<keyword evidence="3" id="KW-0804">Transcription</keyword>
<accession>A0A1H6WA57</accession>
<dbReference type="InterPro" id="IPR005824">
    <property type="entry name" value="KOW"/>
</dbReference>
<evidence type="ECO:0000256" key="2">
    <source>
        <dbReference type="ARBA" id="ARBA00023015"/>
    </source>
</evidence>
<proteinExistence type="predicted"/>
<keyword evidence="1" id="KW-0889">Transcription antitermination</keyword>
<evidence type="ECO:0000313" key="7">
    <source>
        <dbReference type="Proteomes" id="UP000183028"/>
    </source>
</evidence>
<dbReference type="InterPro" id="IPR036735">
    <property type="entry name" value="NGN_dom_sf"/>
</dbReference>
<dbReference type="STRING" id="322505.SAMN04487836_10327"/>
<dbReference type="SMART" id="SM00739">
    <property type="entry name" value="KOW"/>
    <property type="match status" value="1"/>
</dbReference>
<dbReference type="GeneID" id="54120761"/>
<dbReference type="PANTHER" id="PTHR30265:SF4">
    <property type="entry name" value="KOW MOTIF FAMILY PROTEIN, EXPRESSED"/>
    <property type="match status" value="1"/>
</dbReference>
<dbReference type="GO" id="GO:0006354">
    <property type="term" value="P:DNA-templated transcription elongation"/>
    <property type="evidence" value="ECO:0007669"/>
    <property type="project" value="InterPro"/>
</dbReference>
<gene>
    <name evidence="6" type="ORF">SAMN04487834_10623</name>
</gene>
<keyword evidence="7" id="KW-1185">Reference proteome</keyword>
<evidence type="ECO:0000259" key="5">
    <source>
        <dbReference type="SMART" id="SM00739"/>
    </source>
</evidence>
<dbReference type="GO" id="GO:0031564">
    <property type="term" value="P:transcription antitermination"/>
    <property type="evidence" value="ECO:0007669"/>
    <property type="project" value="UniProtKB-KW"/>
</dbReference>
<name>A0A1H6WA57_9FIRM</name>
<dbReference type="InterPro" id="IPR014722">
    <property type="entry name" value="Rib_uL2_dom2"/>
</dbReference>
<dbReference type="CDD" id="cd06091">
    <property type="entry name" value="KOW_NusG"/>
    <property type="match status" value="1"/>
</dbReference>